<sequence length="109" mass="12040">MPEPTATPSAGMGLIGFLPFILIILIFYFILIRPQVKKEKELEKMRENLKKGDNVIIAGGICGSILDFRGDRVILKVDDNTKLTVLRSSISFVQTTSATPGELTQKKGF</sequence>
<dbReference type="PANTHER" id="PTHR33909">
    <property type="entry name" value="SEC TRANSLOCON ACCESSORY COMPLEX SUBUNIT YAJC"/>
    <property type="match status" value="1"/>
</dbReference>
<accession>A0A1J4SBL8</accession>
<evidence type="ECO:0000256" key="5">
    <source>
        <dbReference type="ARBA" id="ARBA00022692"/>
    </source>
</evidence>
<dbReference type="SMART" id="SM01323">
    <property type="entry name" value="YajC"/>
    <property type="match status" value="1"/>
</dbReference>
<evidence type="ECO:0000256" key="2">
    <source>
        <dbReference type="ARBA" id="ARBA00006742"/>
    </source>
</evidence>
<evidence type="ECO:0000256" key="7">
    <source>
        <dbReference type="ARBA" id="ARBA00022989"/>
    </source>
</evidence>
<keyword evidence="5 10" id="KW-0812">Transmembrane</keyword>
<keyword evidence="6" id="KW-0653">Protein transport</keyword>
<keyword evidence="8" id="KW-0811">Translocation</keyword>
<keyword evidence="3" id="KW-0813">Transport</keyword>
<evidence type="ECO:0000313" key="12">
    <source>
        <dbReference type="Proteomes" id="UP000182278"/>
    </source>
</evidence>
<gene>
    <name evidence="11" type="ORF">AUJ66_07485</name>
</gene>
<comment type="similarity">
    <text evidence="2">Belongs to the YajC family.</text>
</comment>
<dbReference type="EMBL" id="MNUO01000114">
    <property type="protein sequence ID" value="OIN96068.1"/>
    <property type="molecule type" value="Genomic_DNA"/>
</dbReference>
<comment type="caution">
    <text evidence="11">The sequence shown here is derived from an EMBL/GenBank/DDBJ whole genome shotgun (WGS) entry which is preliminary data.</text>
</comment>
<evidence type="ECO:0000313" key="11">
    <source>
        <dbReference type="EMBL" id="OIN96068.1"/>
    </source>
</evidence>
<dbReference type="STRING" id="1817893.AUJ66_07485"/>
<dbReference type="Proteomes" id="UP000182278">
    <property type="component" value="Unassembled WGS sequence"/>
</dbReference>
<dbReference type="GO" id="GO:0005886">
    <property type="term" value="C:plasma membrane"/>
    <property type="evidence" value="ECO:0007669"/>
    <property type="project" value="UniProtKB-SubCell"/>
</dbReference>
<evidence type="ECO:0000256" key="6">
    <source>
        <dbReference type="ARBA" id="ARBA00022927"/>
    </source>
</evidence>
<evidence type="ECO:0000256" key="3">
    <source>
        <dbReference type="ARBA" id="ARBA00022448"/>
    </source>
</evidence>
<organism evidence="11 12">
    <name type="scientific">Candidatus Desantisbacteria bacterium CG1_02_38_46</name>
    <dbReference type="NCBI Taxonomy" id="1817893"/>
    <lineage>
        <taxon>Bacteria</taxon>
        <taxon>Candidatus Desantisiibacteriota</taxon>
    </lineage>
</organism>
<evidence type="ECO:0000256" key="10">
    <source>
        <dbReference type="SAM" id="Phobius"/>
    </source>
</evidence>
<keyword evidence="4" id="KW-1003">Cell membrane</keyword>
<evidence type="ECO:0000256" key="4">
    <source>
        <dbReference type="ARBA" id="ARBA00022475"/>
    </source>
</evidence>
<reference evidence="11 12" key="1">
    <citation type="journal article" date="2016" name="Environ. Microbiol.">
        <title>Genomic resolution of a cold subsurface aquifer community provides metabolic insights for novel microbes adapted to high CO concentrations.</title>
        <authorList>
            <person name="Probst A.J."/>
            <person name="Castelle C.J."/>
            <person name="Singh A."/>
            <person name="Brown C.T."/>
            <person name="Anantharaman K."/>
            <person name="Sharon I."/>
            <person name="Hug L.A."/>
            <person name="Burstein D."/>
            <person name="Emerson J.B."/>
            <person name="Thomas B.C."/>
            <person name="Banfield J.F."/>
        </authorList>
    </citation>
    <scope>NUCLEOTIDE SEQUENCE [LARGE SCALE GENOMIC DNA]</scope>
    <source>
        <strain evidence="11">CG1_02_38_46</strain>
    </source>
</reference>
<evidence type="ECO:0000256" key="9">
    <source>
        <dbReference type="ARBA" id="ARBA00023136"/>
    </source>
</evidence>
<keyword evidence="7 10" id="KW-1133">Transmembrane helix</keyword>
<keyword evidence="9 10" id="KW-0472">Membrane</keyword>
<comment type="subcellular location">
    <subcellularLocation>
        <location evidence="1">Cell membrane</location>
        <topology evidence="1">Single-pass membrane protein</topology>
    </subcellularLocation>
</comment>
<dbReference type="PANTHER" id="PTHR33909:SF1">
    <property type="entry name" value="SEC TRANSLOCON ACCESSORY COMPLEX SUBUNIT YAJC"/>
    <property type="match status" value="1"/>
</dbReference>
<dbReference type="NCBIfam" id="TIGR00739">
    <property type="entry name" value="yajC"/>
    <property type="match status" value="1"/>
</dbReference>
<dbReference type="PRINTS" id="PR01853">
    <property type="entry name" value="YAJCTRNLCASE"/>
</dbReference>
<dbReference type="InterPro" id="IPR003849">
    <property type="entry name" value="Preprotein_translocase_YajC"/>
</dbReference>
<feature type="transmembrane region" description="Helical" evidence="10">
    <location>
        <begin position="12"/>
        <end position="31"/>
    </location>
</feature>
<name>A0A1J4SBL8_9BACT</name>
<evidence type="ECO:0000256" key="8">
    <source>
        <dbReference type="ARBA" id="ARBA00023010"/>
    </source>
</evidence>
<protein>
    <submittedName>
        <fullName evidence="11">Preprotein translocase subunit YajC</fullName>
    </submittedName>
</protein>
<dbReference type="Pfam" id="PF02699">
    <property type="entry name" value="YajC"/>
    <property type="match status" value="1"/>
</dbReference>
<proteinExistence type="inferred from homology"/>
<dbReference type="GO" id="GO:0015031">
    <property type="term" value="P:protein transport"/>
    <property type="evidence" value="ECO:0007669"/>
    <property type="project" value="UniProtKB-KW"/>
</dbReference>
<evidence type="ECO:0000256" key="1">
    <source>
        <dbReference type="ARBA" id="ARBA00004162"/>
    </source>
</evidence>
<dbReference type="AlphaFoldDB" id="A0A1J4SBL8"/>